<feature type="compositionally biased region" description="Acidic residues" evidence="1">
    <location>
        <begin position="36"/>
        <end position="55"/>
    </location>
</feature>
<accession>A0ABN0XL55</accession>
<name>A0ABN0XL55_9ACTN</name>
<feature type="region of interest" description="Disordered" evidence="1">
    <location>
        <begin position="33"/>
        <end position="105"/>
    </location>
</feature>
<evidence type="ECO:0000313" key="3">
    <source>
        <dbReference type="Proteomes" id="UP001501822"/>
    </source>
</evidence>
<dbReference type="Proteomes" id="UP001501822">
    <property type="component" value="Unassembled WGS sequence"/>
</dbReference>
<reference evidence="2 3" key="1">
    <citation type="journal article" date="2019" name="Int. J. Syst. Evol. Microbiol.">
        <title>The Global Catalogue of Microorganisms (GCM) 10K type strain sequencing project: providing services to taxonomists for standard genome sequencing and annotation.</title>
        <authorList>
            <consortium name="The Broad Institute Genomics Platform"/>
            <consortium name="The Broad Institute Genome Sequencing Center for Infectious Disease"/>
            <person name="Wu L."/>
            <person name="Ma J."/>
        </authorList>
    </citation>
    <scope>NUCLEOTIDE SEQUENCE [LARGE SCALE GENOMIC DNA]</scope>
    <source>
        <strain evidence="2 3">JCM 3146</strain>
    </source>
</reference>
<dbReference type="EMBL" id="BAAABM010000066">
    <property type="protein sequence ID" value="GAA0367038.1"/>
    <property type="molecule type" value="Genomic_DNA"/>
</dbReference>
<keyword evidence="3" id="KW-1185">Reference proteome</keyword>
<comment type="caution">
    <text evidence="2">The sequence shown here is derived from an EMBL/GenBank/DDBJ whole genome shotgun (WGS) entry which is preliminary data.</text>
</comment>
<protein>
    <submittedName>
        <fullName evidence="2">Uncharacterized protein</fullName>
    </submittedName>
</protein>
<evidence type="ECO:0000256" key="1">
    <source>
        <dbReference type="SAM" id="MobiDB-lite"/>
    </source>
</evidence>
<proteinExistence type="predicted"/>
<gene>
    <name evidence="2" type="ORF">GCM10010151_66210</name>
</gene>
<organism evidence="2 3">
    <name type="scientific">Actinoallomurus spadix</name>
    <dbReference type="NCBI Taxonomy" id="79912"/>
    <lineage>
        <taxon>Bacteria</taxon>
        <taxon>Bacillati</taxon>
        <taxon>Actinomycetota</taxon>
        <taxon>Actinomycetes</taxon>
        <taxon>Streptosporangiales</taxon>
        <taxon>Thermomonosporaceae</taxon>
        <taxon>Actinoallomurus</taxon>
    </lineage>
</organism>
<evidence type="ECO:0000313" key="2">
    <source>
        <dbReference type="EMBL" id="GAA0367038.1"/>
    </source>
</evidence>
<feature type="compositionally biased region" description="Gly residues" evidence="1">
    <location>
        <begin position="56"/>
        <end position="65"/>
    </location>
</feature>
<sequence length="105" mass="9500">MGCVRGEPVGECDVDGGVPVVGEAGGSVVSVALGEGDADGGDVGDGDADGGDVGDGDVLGGGEVAGGEAPSVGDAVEDGVVPGPSGVAEPVAEGSGAHVSLTVVT</sequence>